<gene>
    <name evidence="2" type="ORF">MetexDRAFT_1188</name>
</gene>
<evidence type="ECO:0000313" key="3">
    <source>
        <dbReference type="Proteomes" id="UP000004382"/>
    </source>
</evidence>
<sequence precursor="true">MMSKHSDAARKWACAILAFAAMQTSGTAGSSPVRNDPPLSFSEPVGVPHRHCAGSCISRGSLQWYCRADQTCELNCSTAPPAMECHGGED</sequence>
<keyword evidence="1" id="KW-0732">Signal</keyword>
<proteinExistence type="predicted"/>
<evidence type="ECO:0000313" key="2">
    <source>
        <dbReference type="EMBL" id="EHP93967.1"/>
    </source>
</evidence>
<name>H1KEX6_METEX</name>
<organism evidence="2 3">
    <name type="scientific">Methylorubrum extorquens DSM 13060</name>
    <dbReference type="NCBI Taxonomy" id="882800"/>
    <lineage>
        <taxon>Bacteria</taxon>
        <taxon>Pseudomonadati</taxon>
        <taxon>Pseudomonadota</taxon>
        <taxon>Alphaproteobacteria</taxon>
        <taxon>Hyphomicrobiales</taxon>
        <taxon>Methylobacteriaceae</taxon>
        <taxon>Methylorubrum</taxon>
    </lineage>
</organism>
<accession>H1KEX6</accession>
<reference evidence="2 3" key="1">
    <citation type="submission" date="2011-09" db="EMBL/GenBank/DDBJ databases">
        <title>The draft genome of Methylobacterium extorquens DSM 13060.</title>
        <authorList>
            <consortium name="US DOE Joint Genome Institute (JGI-PGF)"/>
            <person name="Lucas S."/>
            <person name="Han J."/>
            <person name="Lapidus A."/>
            <person name="Cheng J.-F."/>
            <person name="Goodwin L."/>
            <person name="Pitluck S."/>
            <person name="Peters L."/>
            <person name="Land M.L."/>
            <person name="Hauser L."/>
            <person name="Koskimaki J."/>
            <person name="Halonen O."/>
            <person name="Pirttila A."/>
            <person name="Frank C."/>
            <person name="Woyke T.J."/>
        </authorList>
    </citation>
    <scope>NUCLEOTIDE SEQUENCE [LARGE SCALE GENOMIC DNA]</scope>
    <source>
        <strain evidence="2 3">DSM 13060</strain>
    </source>
</reference>
<dbReference type="EMBL" id="AGJK01000019">
    <property type="protein sequence ID" value="EHP93967.1"/>
    <property type="molecule type" value="Genomic_DNA"/>
</dbReference>
<protein>
    <submittedName>
        <fullName evidence="2">Uncharacterized protein</fullName>
    </submittedName>
</protein>
<feature type="chain" id="PRO_5003551023" evidence="1">
    <location>
        <begin position="31"/>
        <end position="90"/>
    </location>
</feature>
<dbReference type="AlphaFoldDB" id="H1KEX6"/>
<evidence type="ECO:0000256" key="1">
    <source>
        <dbReference type="SAM" id="SignalP"/>
    </source>
</evidence>
<dbReference type="Proteomes" id="UP000004382">
    <property type="component" value="Unassembled WGS sequence"/>
</dbReference>
<comment type="caution">
    <text evidence="2">The sequence shown here is derived from an EMBL/GenBank/DDBJ whole genome shotgun (WGS) entry which is preliminary data.</text>
</comment>
<feature type="signal peptide" evidence="1">
    <location>
        <begin position="1"/>
        <end position="30"/>
    </location>
</feature>